<dbReference type="Gene3D" id="3.30.450.20">
    <property type="entry name" value="PAS domain"/>
    <property type="match status" value="2"/>
</dbReference>
<dbReference type="SMART" id="SM00304">
    <property type="entry name" value="HAMP"/>
    <property type="match status" value="1"/>
</dbReference>
<evidence type="ECO:0000259" key="6">
    <source>
        <dbReference type="PROSITE" id="PS50111"/>
    </source>
</evidence>
<dbReference type="PROSITE" id="PS50111">
    <property type="entry name" value="CHEMOTAXIS_TRANSDUC_2"/>
    <property type="match status" value="1"/>
</dbReference>
<dbReference type="InterPro" id="IPR004089">
    <property type="entry name" value="MCPsignal_dom"/>
</dbReference>
<comment type="caution">
    <text evidence="8">The sequence shown here is derived from an EMBL/GenBank/DDBJ whole genome shotgun (WGS) entry which is preliminary data.</text>
</comment>
<dbReference type="SMART" id="SM00283">
    <property type="entry name" value="MA"/>
    <property type="match status" value="1"/>
</dbReference>
<organism evidence="8 9">
    <name type="scientific">Candidatus Weimeria bifida</name>
    <dbReference type="NCBI Taxonomy" id="2599074"/>
    <lineage>
        <taxon>Bacteria</taxon>
        <taxon>Bacillati</taxon>
        <taxon>Bacillota</taxon>
        <taxon>Clostridia</taxon>
        <taxon>Lachnospirales</taxon>
        <taxon>Lachnospiraceae</taxon>
        <taxon>Candidatus Weimeria</taxon>
    </lineage>
</organism>
<dbReference type="EMBL" id="VOGC01000002">
    <property type="protein sequence ID" value="MQN00737.1"/>
    <property type="molecule type" value="Genomic_DNA"/>
</dbReference>
<keyword evidence="5" id="KW-0472">Membrane</keyword>
<dbReference type="PROSITE" id="PS50885">
    <property type="entry name" value="HAMP"/>
    <property type="match status" value="1"/>
</dbReference>
<dbReference type="PANTHER" id="PTHR32089:SF112">
    <property type="entry name" value="LYSOZYME-LIKE PROTEIN-RELATED"/>
    <property type="match status" value="1"/>
</dbReference>
<keyword evidence="1 3" id="KW-0807">Transducer</keyword>
<sequence length="668" mass="71410">MKKKVNTSSSVARRSSVRGKLMKLIAPLVLVMVFVLILIADLSSTKRIRQMATDELTASVANQAESINSWMDENLADFSSVKHLIEQTQPGMSALQHIIDATYGYNSNAADGLHIGTATGKVIKPTKSSYSAANPEDSTWFKQGTTSVSMHFGSAYDDGYGNMIISATGMLDDGSDELKVIGADLSLNKISTIVNSGVKMTDAKAMLIDTNDNTILASPDITLSGKKLGKNSTSPLLKGIAGNIATMNYNNSTIAGNLVAFKQIEGTDWLLVSYVPAATIFSGVRQMTNILIFVGILAAIIISISIYFVVKRVTAPISDITENITAMTNGDFTIHVTQKSNDEIGAMSGSVAKFVERMRGMLSQINAESDRLKKQSDSSDEVSKSMLNDSKSQSEAMKNLNDTVDQLSKAVNDIAQNATTLAMVVSDTKDKSSKAGDSMKSTVELSQKGRDDMKSLSEAMVRIEKTNNELVSSIGEVGSASEEITKIVEVISEIADETNLLSLNASIEAARAGESGKGFAVVASQIGSLASNSADSAENISKLIGKVKSLISKVVDQANNSAESIKENTELINTAVSTFDDIYKNIQQSDNLIQEMAADVDKVNDVAANVAAISEEQAASSDEILKTSEDMVEKAENITRSSQEVKDNSKELADTSDTLTGYVNKFKI</sequence>
<name>A0A6N7IZG5_9FIRM</name>
<feature type="compositionally biased region" description="Basic and acidic residues" evidence="4">
    <location>
        <begin position="368"/>
        <end position="383"/>
    </location>
</feature>
<feature type="region of interest" description="Disordered" evidence="4">
    <location>
        <begin position="366"/>
        <end position="394"/>
    </location>
</feature>
<feature type="domain" description="Methyl-accepting transducer" evidence="6">
    <location>
        <begin position="368"/>
        <end position="632"/>
    </location>
</feature>
<evidence type="ECO:0000256" key="3">
    <source>
        <dbReference type="PROSITE-ProRule" id="PRU00284"/>
    </source>
</evidence>
<dbReference type="Proteomes" id="UP000460257">
    <property type="component" value="Unassembled WGS sequence"/>
</dbReference>
<keyword evidence="9" id="KW-1185">Reference proteome</keyword>
<evidence type="ECO:0000256" key="1">
    <source>
        <dbReference type="ARBA" id="ARBA00023224"/>
    </source>
</evidence>
<dbReference type="InterPro" id="IPR003660">
    <property type="entry name" value="HAMP_dom"/>
</dbReference>
<evidence type="ECO:0000256" key="5">
    <source>
        <dbReference type="SAM" id="Phobius"/>
    </source>
</evidence>
<dbReference type="Pfam" id="PF00672">
    <property type="entry name" value="HAMP"/>
    <property type="match status" value="1"/>
</dbReference>
<evidence type="ECO:0000313" key="8">
    <source>
        <dbReference type="EMBL" id="MQN00737.1"/>
    </source>
</evidence>
<comment type="similarity">
    <text evidence="2">Belongs to the methyl-accepting chemotaxis (MCP) protein family.</text>
</comment>
<accession>A0A6N7IZG5</accession>
<feature type="compositionally biased region" description="Polar residues" evidence="4">
    <location>
        <begin position="385"/>
        <end position="394"/>
    </location>
</feature>
<keyword evidence="5" id="KW-0812">Transmembrane</keyword>
<reference evidence="8" key="1">
    <citation type="journal article" date="2020" name="Appl. Environ. Microbiol.">
        <title>Medium-Chain Fatty Acid Synthesis by 'Candidatus Weimeria bifida' gen. nov., sp. nov., and 'Candidatus Pseudoramibacter fermentans' sp. nov.</title>
        <authorList>
            <person name="Scarborough M.J."/>
            <person name="Myers K.S."/>
            <person name="Donohue T.J."/>
            <person name="Noguera D.R."/>
        </authorList>
    </citation>
    <scope>NUCLEOTIDE SEQUENCE</scope>
    <source>
        <strain evidence="8">LCO1.1</strain>
    </source>
</reference>
<evidence type="ECO:0000259" key="7">
    <source>
        <dbReference type="PROSITE" id="PS50885"/>
    </source>
</evidence>
<proteinExistence type="inferred from homology"/>
<evidence type="ECO:0000313" key="9">
    <source>
        <dbReference type="Proteomes" id="UP000460257"/>
    </source>
</evidence>
<dbReference type="Gene3D" id="1.10.287.950">
    <property type="entry name" value="Methyl-accepting chemotaxis protein"/>
    <property type="match status" value="1"/>
</dbReference>
<evidence type="ECO:0000256" key="2">
    <source>
        <dbReference type="ARBA" id="ARBA00029447"/>
    </source>
</evidence>
<gene>
    <name evidence="8" type="ORF">FRC54_01915</name>
</gene>
<dbReference type="AlphaFoldDB" id="A0A6N7IZG5"/>
<dbReference type="PANTHER" id="PTHR32089">
    <property type="entry name" value="METHYL-ACCEPTING CHEMOTAXIS PROTEIN MCPB"/>
    <property type="match status" value="1"/>
</dbReference>
<evidence type="ECO:0000256" key="4">
    <source>
        <dbReference type="SAM" id="MobiDB-lite"/>
    </source>
</evidence>
<feature type="transmembrane region" description="Helical" evidence="5">
    <location>
        <begin position="290"/>
        <end position="310"/>
    </location>
</feature>
<dbReference type="GO" id="GO:0016020">
    <property type="term" value="C:membrane"/>
    <property type="evidence" value="ECO:0007669"/>
    <property type="project" value="InterPro"/>
</dbReference>
<dbReference type="GO" id="GO:0007165">
    <property type="term" value="P:signal transduction"/>
    <property type="evidence" value="ECO:0007669"/>
    <property type="project" value="UniProtKB-KW"/>
</dbReference>
<feature type="transmembrane region" description="Helical" evidence="5">
    <location>
        <begin position="21"/>
        <end position="40"/>
    </location>
</feature>
<feature type="region of interest" description="Disordered" evidence="4">
    <location>
        <begin position="428"/>
        <end position="451"/>
    </location>
</feature>
<keyword evidence="5" id="KW-1133">Transmembrane helix</keyword>
<dbReference type="CDD" id="cd06225">
    <property type="entry name" value="HAMP"/>
    <property type="match status" value="1"/>
</dbReference>
<dbReference type="Gene3D" id="6.10.340.10">
    <property type="match status" value="1"/>
</dbReference>
<dbReference type="SUPFAM" id="SSF58104">
    <property type="entry name" value="Methyl-accepting chemotaxis protein (MCP) signaling domain"/>
    <property type="match status" value="1"/>
</dbReference>
<feature type="domain" description="HAMP" evidence="7">
    <location>
        <begin position="311"/>
        <end position="363"/>
    </location>
</feature>
<dbReference type="Pfam" id="PF00015">
    <property type="entry name" value="MCPsignal"/>
    <property type="match status" value="1"/>
</dbReference>
<protein>
    <submittedName>
        <fullName evidence="8">Methyl-accepting chemotaxis protein</fullName>
    </submittedName>
</protein>